<name>A0A9N8E0I5_9STRA</name>
<evidence type="ECO:0000313" key="2">
    <source>
        <dbReference type="Proteomes" id="UP001153069"/>
    </source>
</evidence>
<comment type="caution">
    <text evidence="1">The sequence shown here is derived from an EMBL/GenBank/DDBJ whole genome shotgun (WGS) entry which is preliminary data.</text>
</comment>
<evidence type="ECO:0000313" key="1">
    <source>
        <dbReference type="EMBL" id="CAB9509990.1"/>
    </source>
</evidence>
<dbReference type="AlphaFoldDB" id="A0A9N8E0I5"/>
<dbReference type="Proteomes" id="UP001153069">
    <property type="component" value="Unassembled WGS sequence"/>
</dbReference>
<proteinExistence type="predicted"/>
<dbReference type="OrthoDB" id="37387at2759"/>
<dbReference type="EMBL" id="CAICTM010000413">
    <property type="protein sequence ID" value="CAB9509990.1"/>
    <property type="molecule type" value="Genomic_DNA"/>
</dbReference>
<organism evidence="1 2">
    <name type="scientific">Seminavis robusta</name>
    <dbReference type="NCBI Taxonomy" id="568900"/>
    <lineage>
        <taxon>Eukaryota</taxon>
        <taxon>Sar</taxon>
        <taxon>Stramenopiles</taxon>
        <taxon>Ochrophyta</taxon>
        <taxon>Bacillariophyta</taxon>
        <taxon>Bacillariophyceae</taxon>
        <taxon>Bacillariophycidae</taxon>
        <taxon>Naviculales</taxon>
        <taxon>Naviculaceae</taxon>
        <taxon>Seminavis</taxon>
    </lineage>
</organism>
<protein>
    <submittedName>
        <fullName evidence="1">Uncharacterized protein</fullName>
    </submittedName>
</protein>
<gene>
    <name evidence="1" type="ORF">SEMRO_414_G138190.1</name>
</gene>
<keyword evidence="2" id="KW-1185">Reference proteome</keyword>
<reference evidence="1" key="1">
    <citation type="submission" date="2020-06" db="EMBL/GenBank/DDBJ databases">
        <authorList>
            <consortium name="Plant Systems Biology data submission"/>
        </authorList>
    </citation>
    <scope>NUCLEOTIDE SEQUENCE</scope>
    <source>
        <strain evidence="1">D6</strain>
    </source>
</reference>
<accession>A0A9N8E0I5</accession>
<sequence length="311" mass="35087">MPPVLDPSKSKVDGLAFLGLSLTRYSELGHPESVTNQSAFDLNEVIDREYKYIFATNDDGWLVGGGEPGPPKSYKLAAPDSAHVEIMRIGTYSTEWGGLDRDSMLDALKAGKIMIPQIMVLPSAVVANPDLPPEIEIRFDMDQKEVSAFLANPETAKLPTNWPLRFIQNQLYKQFSFASRFTPGAFHSTIVRKAEFRSPEHRAEYFKMCSRAIQKWNEQGPQPLQAPEPGACNFGSGIYLFTDRNNISHKFEPNFLPPYDAPDKREIIFEYLKEEWDEKTRAWKKVEPAKQLYCGGSDDGAESKYSTCSLM</sequence>